<name>A0ABR2MNZ8_9ASPA</name>
<dbReference type="EMBL" id="JBBWWR010000005">
    <property type="protein sequence ID" value="KAK8965805.1"/>
    <property type="molecule type" value="Genomic_DNA"/>
</dbReference>
<keyword evidence="1" id="KW-0472">Membrane</keyword>
<proteinExistence type="predicted"/>
<comment type="caution">
    <text evidence="2">The sequence shown here is derived from an EMBL/GenBank/DDBJ whole genome shotgun (WGS) entry which is preliminary data.</text>
</comment>
<feature type="transmembrane region" description="Helical" evidence="1">
    <location>
        <begin position="6"/>
        <end position="29"/>
    </location>
</feature>
<evidence type="ECO:0000313" key="2">
    <source>
        <dbReference type="EMBL" id="KAK8965805.1"/>
    </source>
</evidence>
<organism evidence="2 3">
    <name type="scientific">Platanthera guangdongensis</name>
    <dbReference type="NCBI Taxonomy" id="2320717"/>
    <lineage>
        <taxon>Eukaryota</taxon>
        <taxon>Viridiplantae</taxon>
        <taxon>Streptophyta</taxon>
        <taxon>Embryophyta</taxon>
        <taxon>Tracheophyta</taxon>
        <taxon>Spermatophyta</taxon>
        <taxon>Magnoliopsida</taxon>
        <taxon>Liliopsida</taxon>
        <taxon>Asparagales</taxon>
        <taxon>Orchidaceae</taxon>
        <taxon>Orchidoideae</taxon>
        <taxon>Orchideae</taxon>
        <taxon>Orchidinae</taxon>
        <taxon>Platanthera</taxon>
    </lineage>
</organism>
<keyword evidence="1" id="KW-0812">Transmembrane</keyword>
<keyword evidence="3" id="KW-1185">Reference proteome</keyword>
<reference evidence="2 3" key="1">
    <citation type="journal article" date="2022" name="Nat. Plants">
        <title>Genomes of leafy and leafless Platanthera orchids illuminate the evolution of mycoheterotrophy.</title>
        <authorList>
            <person name="Li M.H."/>
            <person name="Liu K.W."/>
            <person name="Li Z."/>
            <person name="Lu H.C."/>
            <person name="Ye Q.L."/>
            <person name="Zhang D."/>
            <person name="Wang J.Y."/>
            <person name="Li Y.F."/>
            <person name="Zhong Z.M."/>
            <person name="Liu X."/>
            <person name="Yu X."/>
            <person name="Liu D.K."/>
            <person name="Tu X.D."/>
            <person name="Liu B."/>
            <person name="Hao Y."/>
            <person name="Liao X.Y."/>
            <person name="Jiang Y.T."/>
            <person name="Sun W.H."/>
            <person name="Chen J."/>
            <person name="Chen Y.Q."/>
            <person name="Ai Y."/>
            <person name="Zhai J.W."/>
            <person name="Wu S.S."/>
            <person name="Zhou Z."/>
            <person name="Hsiao Y.Y."/>
            <person name="Wu W.L."/>
            <person name="Chen Y.Y."/>
            <person name="Lin Y.F."/>
            <person name="Hsu J.L."/>
            <person name="Li C.Y."/>
            <person name="Wang Z.W."/>
            <person name="Zhao X."/>
            <person name="Zhong W.Y."/>
            <person name="Ma X.K."/>
            <person name="Ma L."/>
            <person name="Huang J."/>
            <person name="Chen G.Z."/>
            <person name="Huang M.Z."/>
            <person name="Huang L."/>
            <person name="Peng D.H."/>
            <person name="Luo Y.B."/>
            <person name="Zou S.Q."/>
            <person name="Chen S.P."/>
            <person name="Lan S."/>
            <person name="Tsai W.C."/>
            <person name="Van de Peer Y."/>
            <person name="Liu Z.J."/>
        </authorList>
    </citation>
    <scope>NUCLEOTIDE SEQUENCE [LARGE SCALE GENOMIC DNA]</scope>
    <source>
        <strain evidence="2">Lor288</strain>
    </source>
</reference>
<evidence type="ECO:0000313" key="3">
    <source>
        <dbReference type="Proteomes" id="UP001412067"/>
    </source>
</evidence>
<keyword evidence="1" id="KW-1133">Transmembrane helix</keyword>
<dbReference type="Proteomes" id="UP001412067">
    <property type="component" value="Unassembled WGS sequence"/>
</dbReference>
<protein>
    <submittedName>
        <fullName evidence="2">Uncharacterized protein</fullName>
    </submittedName>
</protein>
<accession>A0ABR2MNZ8</accession>
<gene>
    <name evidence="2" type="ORF">KSP40_PGU002099</name>
</gene>
<sequence length="76" mass="8428">MRRWKVVAATAALAAVGVALLGVLVMAVVRGKRKEWRMSEMERRANEDEALRVSMVGNTRTYTATAMENEGDSLNM</sequence>
<evidence type="ECO:0000256" key="1">
    <source>
        <dbReference type="SAM" id="Phobius"/>
    </source>
</evidence>